<feature type="transmembrane region" description="Helical" evidence="2">
    <location>
        <begin position="136"/>
        <end position="157"/>
    </location>
</feature>
<dbReference type="Proteomes" id="UP000321570">
    <property type="component" value="Unassembled WGS sequence"/>
</dbReference>
<feature type="transmembrane region" description="Helical" evidence="2">
    <location>
        <begin position="177"/>
        <end position="199"/>
    </location>
</feature>
<keyword evidence="2" id="KW-0472">Membrane</keyword>
<protein>
    <submittedName>
        <fullName evidence="3">Uncharacterized protein</fullName>
    </submittedName>
</protein>
<keyword evidence="4" id="KW-1185">Reference proteome</keyword>
<dbReference type="PANTHER" id="PTHR21284:SF12">
    <property type="entry name" value="EG:80H7.2 PROTEIN"/>
    <property type="match status" value="1"/>
</dbReference>
<feature type="region of interest" description="Disordered" evidence="1">
    <location>
        <begin position="217"/>
        <end position="248"/>
    </location>
</feature>
<dbReference type="EMBL" id="CABIJS010000708">
    <property type="protein sequence ID" value="VUZ56996.1"/>
    <property type="molecule type" value="Genomic_DNA"/>
</dbReference>
<feature type="transmembrane region" description="Helical" evidence="2">
    <location>
        <begin position="95"/>
        <end position="124"/>
    </location>
</feature>
<keyword evidence="2" id="KW-0812">Transmembrane</keyword>
<feature type="compositionally biased region" description="Acidic residues" evidence="1">
    <location>
        <begin position="273"/>
        <end position="285"/>
    </location>
</feature>
<feature type="transmembrane region" description="Helical" evidence="2">
    <location>
        <begin position="20"/>
        <end position="41"/>
    </location>
</feature>
<dbReference type="Gene3D" id="1.20.140.150">
    <property type="match status" value="1"/>
</dbReference>
<organism evidence="3 4">
    <name type="scientific">Hymenolepis diminuta</name>
    <name type="common">Rat tapeworm</name>
    <dbReference type="NCBI Taxonomy" id="6216"/>
    <lineage>
        <taxon>Eukaryota</taxon>
        <taxon>Metazoa</taxon>
        <taxon>Spiralia</taxon>
        <taxon>Lophotrochozoa</taxon>
        <taxon>Platyhelminthes</taxon>
        <taxon>Cestoda</taxon>
        <taxon>Eucestoda</taxon>
        <taxon>Cyclophyllidea</taxon>
        <taxon>Hymenolepididae</taxon>
        <taxon>Hymenolepis</taxon>
    </lineage>
</organism>
<keyword evidence="2" id="KW-1133">Transmembrane helix</keyword>
<proteinExistence type="predicted"/>
<evidence type="ECO:0000313" key="3">
    <source>
        <dbReference type="EMBL" id="VUZ56996.1"/>
    </source>
</evidence>
<accession>A0A564ZC40</accession>
<reference evidence="3 4" key="1">
    <citation type="submission" date="2019-07" db="EMBL/GenBank/DDBJ databases">
        <authorList>
            <person name="Jastrzebski P J."/>
            <person name="Paukszto L."/>
            <person name="Jastrzebski P J."/>
        </authorList>
    </citation>
    <scope>NUCLEOTIDE SEQUENCE [LARGE SCALE GENOMIC DNA]</scope>
    <source>
        <strain evidence="3 4">WMS-il1</strain>
    </source>
</reference>
<dbReference type="AlphaFoldDB" id="A0A564ZC40"/>
<gene>
    <name evidence="3" type="ORF">WMSIL1_LOCUS14531</name>
</gene>
<evidence type="ECO:0000256" key="2">
    <source>
        <dbReference type="SAM" id="Phobius"/>
    </source>
</evidence>
<sequence length="292" mass="33620">MALFDTNVSDTENRFLFTSYFTFSLCAIVSYFISFVSPSWIEAISGASALFNRIGLWTVCFDGYMRPNLYTKSYYGCFYIYYIEYDPIRDWLNPIWLYVIQVIASVGLLVESVILFIILLQVTGRIAIEHLPLTKWLMTGHFVSGAGMLCTILGFLYGSYDSRWIPYPRYNKLSWGFATGVITLAFILISFFTMLVFYLKVHAKSVKARLLQYRNAETEGEDDDNEVPEDDDRNVNDEIERLASTSASRMYSPQLTGYLQPRMAGSQLHTDADEIENLGDEDYDEDRIYPYA</sequence>
<evidence type="ECO:0000313" key="4">
    <source>
        <dbReference type="Proteomes" id="UP000321570"/>
    </source>
</evidence>
<name>A0A564ZC40_HYMDI</name>
<dbReference type="PANTHER" id="PTHR21284">
    <property type="entry name" value="EG:80H7.2 PROTEIN"/>
    <property type="match status" value="1"/>
</dbReference>
<feature type="compositionally biased region" description="Acidic residues" evidence="1">
    <location>
        <begin position="218"/>
        <end position="232"/>
    </location>
</feature>
<feature type="region of interest" description="Disordered" evidence="1">
    <location>
        <begin position="269"/>
        <end position="292"/>
    </location>
</feature>
<evidence type="ECO:0000256" key="1">
    <source>
        <dbReference type="SAM" id="MobiDB-lite"/>
    </source>
</evidence>